<proteinExistence type="predicted"/>
<protein>
    <submittedName>
        <fullName evidence="1">Stage III sporulation protein AB</fullName>
    </submittedName>
</protein>
<dbReference type="InterPro" id="IPR014198">
    <property type="entry name" value="Spore_III_AB"/>
</dbReference>
<sequence length="164" mass="18718">MIFLACAMTGFWMARHYARRTEELRQLRGALSLLETEIAYGATPLYLACRHIGEQETGPVGRFFSLVSQNLTQSDGHSALECWQRALSEVKGELAIRERDRRILHRLGHKLGLSDKPDQIHHLRLAQANLETEEAHAIKEQETYEKMFRSLGVLTGALLVILMY</sequence>
<dbReference type="AlphaFoldDB" id="A0A1U9KC00"/>
<keyword evidence="2" id="KW-1185">Reference proteome</keyword>
<dbReference type="PIRSF" id="PIRSF021435">
    <property type="entry name" value="SpoIIIAB"/>
    <property type="match status" value="1"/>
</dbReference>
<accession>A0A1U9KC00</accession>
<organism evidence="1 2">
    <name type="scientific">Novibacillus thermophilus</name>
    <dbReference type="NCBI Taxonomy" id="1471761"/>
    <lineage>
        <taxon>Bacteria</taxon>
        <taxon>Bacillati</taxon>
        <taxon>Bacillota</taxon>
        <taxon>Bacilli</taxon>
        <taxon>Bacillales</taxon>
        <taxon>Thermoactinomycetaceae</taxon>
        <taxon>Novibacillus</taxon>
    </lineage>
</organism>
<evidence type="ECO:0000313" key="1">
    <source>
        <dbReference type="EMBL" id="AQS57560.1"/>
    </source>
</evidence>
<dbReference type="Proteomes" id="UP000188603">
    <property type="component" value="Chromosome"/>
</dbReference>
<dbReference type="EMBL" id="CP019699">
    <property type="protein sequence ID" value="AQS57560.1"/>
    <property type="molecule type" value="Genomic_DNA"/>
</dbReference>
<dbReference type="STRING" id="1471761.B0W44_13270"/>
<dbReference type="KEGG" id="ntr:B0W44_13270"/>
<gene>
    <name evidence="1" type="ORF">B0W44_13270</name>
</gene>
<evidence type="ECO:0000313" key="2">
    <source>
        <dbReference type="Proteomes" id="UP000188603"/>
    </source>
</evidence>
<dbReference type="Pfam" id="PF09548">
    <property type="entry name" value="Spore_III_AB"/>
    <property type="match status" value="1"/>
</dbReference>
<reference evidence="1 2" key="1">
    <citation type="journal article" date="2015" name="Int. J. Syst. Evol. Microbiol.">
        <title>Novibacillus thermophilus gen. nov., sp. nov., a Gram-staining-negative and moderately thermophilic member of the family Thermoactinomycetaceae.</title>
        <authorList>
            <person name="Yang G."/>
            <person name="Chen J."/>
            <person name="Zhou S."/>
        </authorList>
    </citation>
    <scope>NUCLEOTIDE SEQUENCE [LARGE SCALE GENOMIC DNA]</scope>
    <source>
        <strain evidence="1 2">SG-1</strain>
    </source>
</reference>
<dbReference type="NCBIfam" id="TIGR02833">
    <property type="entry name" value="spore_III_AB"/>
    <property type="match status" value="1"/>
</dbReference>
<name>A0A1U9KC00_9BACL</name>